<dbReference type="PANTHER" id="PTHR21689">
    <property type="entry name" value="LIN-9"/>
    <property type="match status" value="1"/>
</dbReference>
<dbReference type="GO" id="GO:0051726">
    <property type="term" value="P:regulation of cell cycle"/>
    <property type="evidence" value="ECO:0007669"/>
    <property type="project" value="TreeGrafter"/>
</dbReference>
<evidence type="ECO:0000259" key="6">
    <source>
        <dbReference type="SMART" id="SM01135"/>
    </source>
</evidence>
<reference evidence="7 8" key="1">
    <citation type="submission" date="2015-09" db="EMBL/GenBank/DDBJ databases">
        <title>Trachymyrmex zeteki WGS genome.</title>
        <authorList>
            <person name="Nygaard S."/>
            <person name="Hu H."/>
            <person name="Boomsma J."/>
            <person name="Zhang G."/>
        </authorList>
    </citation>
    <scope>NUCLEOTIDE SEQUENCE [LARGE SCALE GENOMIC DNA]</scope>
    <source>
        <strain evidence="7">Tzet28-1</strain>
        <tissue evidence="7">Whole body</tissue>
    </source>
</reference>
<dbReference type="GO" id="GO:0006351">
    <property type="term" value="P:DNA-templated transcription"/>
    <property type="evidence" value="ECO:0007669"/>
    <property type="project" value="InterPro"/>
</dbReference>
<dbReference type="AlphaFoldDB" id="A0A151X9T1"/>
<feature type="non-terminal residue" evidence="7">
    <location>
        <position position="1"/>
    </location>
</feature>
<proteinExistence type="inferred from homology"/>
<dbReference type="Proteomes" id="UP000075809">
    <property type="component" value="Unassembled WGS sequence"/>
</dbReference>
<keyword evidence="8" id="KW-1185">Reference proteome</keyword>
<evidence type="ECO:0000256" key="1">
    <source>
        <dbReference type="ARBA" id="ARBA00004123"/>
    </source>
</evidence>
<evidence type="ECO:0000256" key="3">
    <source>
        <dbReference type="ARBA" id="ARBA00023242"/>
    </source>
</evidence>
<accession>A0A151X9T1</accession>
<evidence type="ECO:0000256" key="2">
    <source>
        <dbReference type="ARBA" id="ARBA00006732"/>
    </source>
</evidence>
<keyword evidence="4" id="KW-0175">Coiled coil</keyword>
<protein>
    <submittedName>
        <fullName evidence="7">Protein lin-9 like protein</fullName>
    </submittedName>
</protein>
<evidence type="ECO:0000313" key="7">
    <source>
        <dbReference type="EMBL" id="KYQ57048.1"/>
    </source>
</evidence>
<dbReference type="InterPro" id="IPR033471">
    <property type="entry name" value="DIRP"/>
</dbReference>
<dbReference type="GO" id="GO:0003677">
    <property type="term" value="F:DNA binding"/>
    <property type="evidence" value="ECO:0007669"/>
    <property type="project" value="TreeGrafter"/>
</dbReference>
<dbReference type="PANTHER" id="PTHR21689:SF2">
    <property type="entry name" value="PROTEIN LIN-9 HOMOLOG"/>
    <property type="match status" value="1"/>
</dbReference>
<dbReference type="InterPro" id="IPR010561">
    <property type="entry name" value="LIN-9/ALY1"/>
</dbReference>
<feature type="region of interest" description="Disordered" evidence="5">
    <location>
        <begin position="151"/>
        <end position="171"/>
    </location>
</feature>
<dbReference type="InterPro" id="IPR045831">
    <property type="entry name" value="LIN9_C"/>
</dbReference>
<evidence type="ECO:0000313" key="8">
    <source>
        <dbReference type="Proteomes" id="UP000075809"/>
    </source>
</evidence>
<dbReference type="Pfam" id="PF19438">
    <property type="entry name" value="LIN9_C"/>
    <property type="match status" value="1"/>
</dbReference>
<organism evidence="7 8">
    <name type="scientific">Mycetomoellerius zeteki</name>
    <dbReference type="NCBI Taxonomy" id="64791"/>
    <lineage>
        <taxon>Eukaryota</taxon>
        <taxon>Metazoa</taxon>
        <taxon>Ecdysozoa</taxon>
        <taxon>Arthropoda</taxon>
        <taxon>Hexapoda</taxon>
        <taxon>Insecta</taxon>
        <taxon>Pterygota</taxon>
        <taxon>Neoptera</taxon>
        <taxon>Endopterygota</taxon>
        <taxon>Hymenoptera</taxon>
        <taxon>Apocrita</taxon>
        <taxon>Aculeata</taxon>
        <taxon>Formicoidea</taxon>
        <taxon>Formicidae</taxon>
        <taxon>Myrmicinae</taxon>
        <taxon>Mycetomoellerius</taxon>
    </lineage>
</organism>
<dbReference type="GO" id="GO:0017053">
    <property type="term" value="C:transcription repressor complex"/>
    <property type="evidence" value="ECO:0007669"/>
    <property type="project" value="InterPro"/>
</dbReference>
<gene>
    <name evidence="7" type="ORF">ALC60_04036</name>
</gene>
<feature type="region of interest" description="Disordered" evidence="5">
    <location>
        <begin position="199"/>
        <end position="268"/>
    </location>
</feature>
<name>A0A151X9T1_9HYME</name>
<comment type="similarity">
    <text evidence="2">Belongs to the lin-9 family.</text>
</comment>
<feature type="compositionally biased region" description="Low complexity" evidence="5">
    <location>
        <begin position="230"/>
        <end position="251"/>
    </location>
</feature>
<comment type="subcellular location">
    <subcellularLocation>
        <location evidence="1">Nucleus</location>
    </subcellularLocation>
</comment>
<evidence type="ECO:0000256" key="5">
    <source>
        <dbReference type="SAM" id="MobiDB-lite"/>
    </source>
</evidence>
<feature type="domain" description="DIRP" evidence="6">
    <location>
        <begin position="297"/>
        <end position="402"/>
    </location>
</feature>
<dbReference type="EMBL" id="KQ982373">
    <property type="protein sequence ID" value="KYQ57048.1"/>
    <property type="molecule type" value="Genomic_DNA"/>
</dbReference>
<sequence>NPSRPERLKRKERRIAAQNILEVENSPRSRIFAYLTDPAYVEASCDFRDGANRQPGPATRDGGLMNPIESEVRTHDASLIGNMADVIESESAEALLSIKNGGYPTIDEIKTEIIEDDTMDMDEHNLNHSDQQMDTEESEPIPELGPAALGLQRVGTQPPSKPNPPTQPVQVLNRRGMPARIRKKNKLFYDDILINHPHHRIKKDPSAIDTKQSPKKMMRPSPVKRQTKMSTTPKSTSSSSQSQPTTPVTTPIKQEKEPEKLSQLTSPDRKIGQKIGMRLRNLLKLPKAHKWVCYEWFYSNIDKVLFEGDNDFMICLKESFPQLKSRKLTRVEWCKIRRMMGKPRRCSQSFFEEERRELERKRQKIRMLQQRKTADISSFKDLPPEIPLQLVIGTKVTARLRKPQDGLFTGSIDAVDTSNNTYRITFERAGLGTHSVPDYEVLSNEPPETISLTSFSQKFRPRPLQYAPSSSPYMMKLSPRLTNDPLISNASVSIPKKTNTGGTVNGFPLKLLELMVKVNKILTTKKNKIKKLKEMNGEAEKRRSLGESLPPDFEKKYAGIIVELERMNGALQDFLNEIQELCQEMAPEPSVAAMLAPSHLREKCKQEAADMVAKNNVMNDKEPGKMNQLVTDLTALMLQVKSLSDSDRNAYELKVLQGTIEQIRSKLSPQNQQVFQNCVEIHMQHIQVGLGQMGPLTPFMAQRV</sequence>
<dbReference type="STRING" id="64791.A0A151X9T1"/>
<dbReference type="Pfam" id="PF06584">
    <property type="entry name" value="DIRP"/>
    <property type="match status" value="1"/>
</dbReference>
<feature type="coiled-coil region" evidence="4">
    <location>
        <begin position="522"/>
        <end position="584"/>
    </location>
</feature>
<dbReference type="SMART" id="SM01135">
    <property type="entry name" value="DIRP"/>
    <property type="match status" value="1"/>
</dbReference>
<evidence type="ECO:0000256" key="4">
    <source>
        <dbReference type="SAM" id="Coils"/>
    </source>
</evidence>
<dbReference type="GO" id="GO:0006357">
    <property type="term" value="P:regulation of transcription by RNA polymerase II"/>
    <property type="evidence" value="ECO:0007669"/>
    <property type="project" value="TreeGrafter"/>
</dbReference>
<dbReference type="GO" id="GO:0005654">
    <property type="term" value="C:nucleoplasm"/>
    <property type="evidence" value="ECO:0007669"/>
    <property type="project" value="TreeGrafter"/>
</dbReference>
<feature type="region of interest" description="Disordered" evidence="5">
    <location>
        <begin position="122"/>
        <end position="141"/>
    </location>
</feature>
<keyword evidence="3" id="KW-0539">Nucleus</keyword>